<dbReference type="InterPro" id="IPR033134">
    <property type="entry name" value="Asp/Glu_racemase_AS_2"/>
</dbReference>
<protein>
    <submittedName>
        <fullName evidence="3">Aspartate/glutamate racemase family protein</fullName>
    </submittedName>
</protein>
<evidence type="ECO:0000313" key="4">
    <source>
        <dbReference type="Proteomes" id="UP000614200"/>
    </source>
</evidence>
<dbReference type="InterPro" id="IPR001920">
    <property type="entry name" value="Asp/Glu_race"/>
</dbReference>
<dbReference type="EMBL" id="JADKNH010000025">
    <property type="protein sequence ID" value="MBF4695968.1"/>
    <property type="molecule type" value="Genomic_DNA"/>
</dbReference>
<dbReference type="SUPFAM" id="SSF53681">
    <property type="entry name" value="Aspartate/glutamate racemase"/>
    <property type="match status" value="2"/>
</dbReference>
<evidence type="ECO:0000256" key="1">
    <source>
        <dbReference type="ARBA" id="ARBA00007847"/>
    </source>
</evidence>
<dbReference type="PANTHER" id="PTHR21198:SF7">
    <property type="entry name" value="ASPARTATE-GLUTAMATE RACEMASE FAMILY"/>
    <property type="match status" value="1"/>
</dbReference>
<evidence type="ECO:0000313" key="3">
    <source>
        <dbReference type="EMBL" id="MBF4695968.1"/>
    </source>
</evidence>
<organism evidence="3 4">
    <name type="scientific">Fusibacter ferrireducens</name>
    <dbReference type="NCBI Taxonomy" id="2785058"/>
    <lineage>
        <taxon>Bacteria</taxon>
        <taxon>Bacillati</taxon>
        <taxon>Bacillota</taxon>
        <taxon>Clostridia</taxon>
        <taxon>Eubacteriales</taxon>
        <taxon>Eubacteriales Family XII. Incertae Sedis</taxon>
        <taxon>Fusibacter</taxon>
    </lineage>
</organism>
<dbReference type="Proteomes" id="UP000614200">
    <property type="component" value="Unassembled WGS sequence"/>
</dbReference>
<gene>
    <name evidence="3" type="ORF">ISU02_22955</name>
</gene>
<accession>A0ABR9ZZU0</accession>
<name>A0ABR9ZZU0_9FIRM</name>
<dbReference type="NCBIfam" id="TIGR00035">
    <property type="entry name" value="asp_race"/>
    <property type="match status" value="1"/>
</dbReference>
<reference evidence="3 4" key="1">
    <citation type="submission" date="2020-11" db="EMBL/GenBank/DDBJ databases">
        <title>Fusibacter basophilias sp. nov.</title>
        <authorList>
            <person name="Qiu D."/>
        </authorList>
    </citation>
    <scope>NUCLEOTIDE SEQUENCE [LARGE SCALE GENOMIC DNA]</scope>
    <source>
        <strain evidence="3 4">Q10-2</strain>
    </source>
</reference>
<keyword evidence="4" id="KW-1185">Reference proteome</keyword>
<comment type="caution">
    <text evidence="3">The sequence shown here is derived from an EMBL/GenBank/DDBJ whole genome shotgun (WGS) entry which is preliminary data.</text>
</comment>
<evidence type="ECO:0000256" key="2">
    <source>
        <dbReference type="ARBA" id="ARBA00023235"/>
    </source>
</evidence>
<sequence>MKTIGLLGGMSWESSLEYYRIINEEVKLKLGGSHSAKCVMFSFDFHDVETLQHNGDWESLTKEMVTQAQNLKNAGAEFIVICTNTMHLMAPNIEQETGLKVLHIADVTGKSIKLKNLKKVALLGTKFTMEGDFYKAVLKDKHDIDVIIPNESDRQIVHDIIYNELVVGIINPESKLQYAKIIEKLASDGAEGVILGCTEIPLLIQQQDVSIPVFDTTEIHSKAAVSFALEA</sequence>
<dbReference type="Pfam" id="PF01177">
    <property type="entry name" value="Asp_Glu_race"/>
    <property type="match status" value="1"/>
</dbReference>
<proteinExistence type="inferred from homology"/>
<comment type="similarity">
    <text evidence="1">Belongs to the aspartate/glutamate racemases family.</text>
</comment>
<dbReference type="InterPro" id="IPR015942">
    <property type="entry name" value="Asp/Glu/hydantoin_racemase"/>
</dbReference>
<dbReference type="Gene3D" id="3.40.50.1860">
    <property type="match status" value="2"/>
</dbReference>
<dbReference type="RefSeq" id="WP_194704203.1">
    <property type="nucleotide sequence ID" value="NZ_JADKNH010000025.1"/>
</dbReference>
<dbReference type="PROSITE" id="PS00924">
    <property type="entry name" value="ASP_GLU_RACEMASE_2"/>
    <property type="match status" value="1"/>
</dbReference>
<keyword evidence="2" id="KW-0413">Isomerase</keyword>
<dbReference type="PANTHER" id="PTHR21198">
    <property type="entry name" value="GLUTAMATE RACEMASE"/>
    <property type="match status" value="1"/>
</dbReference>
<dbReference type="InterPro" id="IPR004380">
    <property type="entry name" value="Asp_race"/>
</dbReference>